<dbReference type="InterPro" id="IPR036179">
    <property type="entry name" value="Ig-like_dom_sf"/>
</dbReference>
<dbReference type="InterPro" id="IPR007110">
    <property type="entry name" value="Ig-like_dom"/>
</dbReference>
<dbReference type="SUPFAM" id="SSF48726">
    <property type="entry name" value="Immunoglobulin"/>
    <property type="match status" value="3"/>
</dbReference>
<dbReference type="GO" id="GO:0005975">
    <property type="term" value="P:carbohydrate metabolic process"/>
    <property type="evidence" value="ECO:0007669"/>
    <property type="project" value="UniProtKB-ARBA"/>
</dbReference>
<name>A0AAJ1X4V0_9ACTN</name>
<dbReference type="InterPro" id="IPR013098">
    <property type="entry name" value="Ig_I-set"/>
</dbReference>
<dbReference type="GO" id="GO:0098609">
    <property type="term" value="P:cell-cell adhesion"/>
    <property type="evidence" value="ECO:0007669"/>
    <property type="project" value="TreeGrafter"/>
</dbReference>
<evidence type="ECO:0000256" key="4">
    <source>
        <dbReference type="SAM" id="SignalP"/>
    </source>
</evidence>
<evidence type="ECO:0000256" key="3">
    <source>
        <dbReference type="SAM" id="MobiDB-lite"/>
    </source>
</evidence>
<proteinExistence type="predicted"/>
<comment type="caution">
    <text evidence="6">The sequence shown here is derived from an EMBL/GenBank/DDBJ whole genome shotgun (WGS) entry which is preliminary data.</text>
</comment>
<feature type="compositionally biased region" description="Basic residues" evidence="3">
    <location>
        <begin position="1223"/>
        <end position="1234"/>
    </location>
</feature>
<feature type="region of interest" description="Disordered" evidence="3">
    <location>
        <begin position="1274"/>
        <end position="1293"/>
    </location>
</feature>
<dbReference type="GO" id="GO:0016020">
    <property type="term" value="C:membrane"/>
    <property type="evidence" value="ECO:0007669"/>
    <property type="project" value="UniProtKB-SubCell"/>
</dbReference>
<gene>
    <name evidence="6" type="ORF">QE405_003251</name>
</gene>
<evidence type="ECO:0000256" key="1">
    <source>
        <dbReference type="ARBA" id="ARBA00022737"/>
    </source>
</evidence>
<dbReference type="Gene3D" id="2.60.40.10">
    <property type="entry name" value="Immunoglobulins"/>
    <property type="match status" value="2"/>
</dbReference>
<keyword evidence="2" id="KW-1015">Disulfide bond</keyword>
<dbReference type="InterPro" id="IPR013783">
    <property type="entry name" value="Ig-like_fold"/>
</dbReference>
<evidence type="ECO:0000313" key="7">
    <source>
        <dbReference type="Proteomes" id="UP001239215"/>
    </source>
</evidence>
<feature type="region of interest" description="Disordered" evidence="3">
    <location>
        <begin position="1298"/>
        <end position="1327"/>
    </location>
</feature>
<dbReference type="RefSeq" id="WP_307202687.1">
    <property type="nucleotide sequence ID" value="NZ_JAUTAN010000001.1"/>
</dbReference>
<feature type="region of interest" description="Disordered" evidence="3">
    <location>
        <begin position="1181"/>
        <end position="1259"/>
    </location>
</feature>
<reference evidence="6" key="1">
    <citation type="submission" date="2023-07" db="EMBL/GenBank/DDBJ databases">
        <title>Functional and genomic diversity of the sorghum phyllosphere microbiome.</title>
        <authorList>
            <person name="Shade A."/>
        </authorList>
    </citation>
    <scope>NUCLEOTIDE SEQUENCE</scope>
    <source>
        <strain evidence="6">SORGH_AS_1067</strain>
    </source>
</reference>
<accession>A0AAJ1X4V0</accession>
<dbReference type="InterPro" id="IPR003599">
    <property type="entry name" value="Ig_sub"/>
</dbReference>
<dbReference type="PANTHER" id="PTHR44170">
    <property type="entry name" value="PROTEIN SIDEKICK"/>
    <property type="match status" value="1"/>
</dbReference>
<dbReference type="InterPro" id="IPR007331">
    <property type="entry name" value="Htaa"/>
</dbReference>
<keyword evidence="1" id="KW-0677">Repeat</keyword>
<protein>
    <recommendedName>
        <fullName evidence="5">Ig-like domain-containing protein</fullName>
    </recommendedName>
</protein>
<sequence length="1327" mass="138580">MTSTTARPARPLRRLGSAALGTLLLAPLAGLAGPAPAPALAASPPAAPSALGAPVTTGQLTWGMKASWRTYTAAESVWDDTVSVNDAGEYQWPLVAGSYDAETGTTSLSFDGAVHWRGHWYPKEAHLIDPPAGWEGSTELYVLDVLLEDPEVTIGPDGSTLTAEVVARDAGTWEVVDHGRIVMADLDVSGLAPTLDDGTVAWSGIPSALPDYPAREVFGNQYRAGQTLDPVSVTYVGEGGAPDLSESWDEPGTAAVTRTGSAVLVKDLMQVWQEPLWEDPERGIVHARWSDDTNTTVAQALDLRTMQPLGEPVVVPGRAGSAPYVVDRERQRIWFASASGATAPVDSYLAWDPEARTYRTGTLAVPLTRRPNQTLAVWDEQRDRLLTVNREVPAGVASSAFEQHLWFLNVLTLQEDGSLAEERYPLPTASESRANRFAYATMAATFTGGAVKVAADGSLLLKQISYTPTGSTTALATPVRRIAVVDGAAQVTDLPGSESPRAVGVLTTPQGHVALATQGSLYFDDVRSAVRSYRLTAAGTIEPVGDWVDLAPRLVDDYEIDPADGSVWGQTASTQRLVLVRDGRVVLDRRDDLLSARSAGLVVPGDGTVWAQGSDGEAYTWDTPYGHGYVGFALDGIVPTPTTQPEPRTVRIGTAGGTAPASFTAEATGTPAPTTRWQVKAPGSSRFVDVPGGTGTTLEVVADAASQGSVYRAVHTNAAGSVPSAEAALTVESIPVVVAPPTSVIATAGSPASFSVLTTGHPEPTVTWQRRVDGFWADVVPDDDVLVASAEGSSTLTVRATEVEQSGAQFRARAVNTAGTTTTRTATLTVTPAVEVPEEGLDLKGVVLDWSGSAELQARPPFGSSSYFSAGVSDGEPATYAASAGDVEILHVAADGSEAAATWDTRAAQTSGDVTQVARLGGGLAELEADGTAIVRWDGAWSVNFYDGLVPFTLTDPVLTVAADGTGELTADISGYASSLSDPGTRTPLEPVPDVTVATFSGVEIDPAGVVEVVPDYAGVEVVTPPDHAVQDRTGAGWGSWPQEFVDVHGRTGLASYWYSSGGAADPRKPAAPFTVDLGDAVPVGGPGTVAPSITRQPVDVGVRAGQDATFTVAVAGEPAPTVRWQVRSDGGAWNDVAGAEGPTLLLRSVAVGASGTRYRAVATSSAGTVTSAEATLTVTPVDARPGLGRGRQHGAVGPAGGVRHRRARQGLLPLAGGARRQAGPRHGVRHRAPGRHEPRAGAGVDLRGAHDPHGHPGAAVAGQLAGQDRLRARGPGLPDRHAVALPVGDDDGSLSRIRRCRRRRRRPRRTPARRTRRCSRGPRRLP</sequence>
<organism evidence="6 7">
    <name type="scientific">Nocardioides zeae</name>
    <dbReference type="NCBI Taxonomy" id="1457234"/>
    <lineage>
        <taxon>Bacteria</taxon>
        <taxon>Bacillati</taxon>
        <taxon>Actinomycetota</taxon>
        <taxon>Actinomycetes</taxon>
        <taxon>Propionibacteriales</taxon>
        <taxon>Nocardioidaceae</taxon>
        <taxon>Nocardioides</taxon>
    </lineage>
</organism>
<feature type="signal peptide" evidence="4">
    <location>
        <begin position="1"/>
        <end position="41"/>
    </location>
</feature>
<feature type="domain" description="Ig-like" evidence="5">
    <location>
        <begin position="1092"/>
        <end position="1178"/>
    </location>
</feature>
<dbReference type="Proteomes" id="UP001239215">
    <property type="component" value="Unassembled WGS sequence"/>
</dbReference>
<evidence type="ECO:0000256" key="2">
    <source>
        <dbReference type="ARBA" id="ARBA00023157"/>
    </source>
</evidence>
<dbReference type="EMBL" id="JAUTAN010000001">
    <property type="protein sequence ID" value="MDQ1105967.1"/>
    <property type="molecule type" value="Genomic_DNA"/>
</dbReference>
<feature type="domain" description="Ig-like" evidence="5">
    <location>
        <begin position="735"/>
        <end position="829"/>
    </location>
</feature>
<dbReference type="PANTHER" id="PTHR44170:SF6">
    <property type="entry name" value="CONTACTIN"/>
    <property type="match status" value="1"/>
</dbReference>
<evidence type="ECO:0000313" key="6">
    <source>
        <dbReference type="EMBL" id="MDQ1105967.1"/>
    </source>
</evidence>
<evidence type="ECO:0000259" key="5">
    <source>
        <dbReference type="PROSITE" id="PS50835"/>
    </source>
</evidence>
<dbReference type="Pfam" id="PF04213">
    <property type="entry name" value="HtaA"/>
    <property type="match status" value="1"/>
</dbReference>
<dbReference type="Pfam" id="PF07679">
    <property type="entry name" value="I-set"/>
    <property type="match status" value="2"/>
</dbReference>
<dbReference type="SMART" id="SM00409">
    <property type="entry name" value="IG"/>
    <property type="match status" value="2"/>
</dbReference>
<keyword evidence="4" id="KW-0732">Signal</keyword>
<dbReference type="PROSITE" id="PS50835">
    <property type="entry name" value="IG_LIKE"/>
    <property type="match status" value="2"/>
</dbReference>
<feature type="chain" id="PRO_5042524032" description="Ig-like domain-containing protein" evidence="4">
    <location>
        <begin position="42"/>
        <end position="1327"/>
    </location>
</feature>